<reference evidence="14" key="1">
    <citation type="submission" date="2025-08" db="UniProtKB">
        <authorList>
            <consortium name="Ensembl"/>
        </authorList>
    </citation>
    <scope>IDENTIFICATION</scope>
</reference>
<dbReference type="GO" id="GO:0005778">
    <property type="term" value="C:peroxisomal membrane"/>
    <property type="evidence" value="ECO:0007669"/>
    <property type="project" value="UniProtKB-SubCell"/>
</dbReference>
<comment type="function">
    <text evidence="11">Outer mitochondrial translocase required to remove mislocalized tail-anchored transmembrane proteins on mitochondria. Specifically recognizes and binds tail-anchored transmembrane proteins: acts as a dislocase that mediates the ATP-dependent extraction of mistargeted tail-anchored transmembrane proteins from the mitochondrion outer membrane. Also plays a critical role in regulating the surface expression of AMPA receptors (AMPAR), thereby regulating synaptic plasticity and learning and memory.</text>
</comment>
<dbReference type="GO" id="GO:0016887">
    <property type="term" value="F:ATP hydrolysis activity"/>
    <property type="evidence" value="ECO:0007669"/>
    <property type="project" value="InterPro"/>
</dbReference>
<accession>A0A671PUL6</accession>
<evidence type="ECO:0000313" key="14">
    <source>
        <dbReference type="Ensembl" id="ENSSANP00000062907.1"/>
    </source>
</evidence>
<dbReference type="PANTHER" id="PTHR45644">
    <property type="entry name" value="AAA ATPASE, PUTATIVE (AFU_ORTHOLOGUE AFUA_2G12920)-RELATED-RELATED"/>
    <property type="match status" value="1"/>
</dbReference>
<keyword evidence="4" id="KW-1000">Mitochondrion outer membrane</keyword>
<dbReference type="GO" id="GO:0140570">
    <property type="term" value="P:extraction of mislocalized protein from mitochondrial outer membrane"/>
    <property type="evidence" value="ECO:0007669"/>
    <property type="project" value="TreeGrafter"/>
</dbReference>
<evidence type="ECO:0000256" key="10">
    <source>
        <dbReference type="ARBA" id="ARBA00048588"/>
    </source>
</evidence>
<gene>
    <name evidence="14" type="primary">LOC107656802</name>
</gene>
<feature type="domain" description="AAA+ ATPase" evidence="13">
    <location>
        <begin position="120"/>
        <end position="258"/>
    </location>
</feature>
<dbReference type="InterPro" id="IPR041569">
    <property type="entry name" value="AAA_lid_3"/>
</dbReference>
<keyword evidence="5 12" id="KW-0067">ATP-binding</keyword>
<evidence type="ECO:0000256" key="8">
    <source>
        <dbReference type="ARBA" id="ARBA00038383"/>
    </source>
</evidence>
<keyword evidence="6" id="KW-0496">Mitochondrion</keyword>
<protein>
    <recommendedName>
        <fullName evidence="9">Outer mitochondrial transmembrane helix translocase</fullName>
    </recommendedName>
</protein>
<comment type="subcellular location">
    <subcellularLocation>
        <location evidence="2">Mitochondrion outer membrane</location>
        <topology evidence="2">Single-pass membrane protein</topology>
    </subcellularLocation>
    <subcellularLocation>
        <location evidence="1">Peroxisome membrane</location>
        <topology evidence="1">Single-pass membrane protein</topology>
    </subcellularLocation>
    <subcellularLocation>
        <location evidence="7">Postsynaptic cell membrane</location>
        <topology evidence="7">Single-pass membrane protein</topology>
    </subcellularLocation>
</comment>
<reference evidence="14" key="2">
    <citation type="submission" date="2025-09" db="UniProtKB">
        <authorList>
            <consortium name="Ensembl"/>
        </authorList>
    </citation>
    <scope>IDENTIFICATION</scope>
</reference>
<dbReference type="InterPro" id="IPR051701">
    <property type="entry name" value="Mito_OM_Translocase_MSP1"/>
</dbReference>
<evidence type="ECO:0000256" key="11">
    <source>
        <dbReference type="ARBA" id="ARBA00056396"/>
    </source>
</evidence>
<dbReference type="GO" id="GO:0045211">
    <property type="term" value="C:postsynaptic membrane"/>
    <property type="evidence" value="ECO:0007669"/>
    <property type="project" value="UniProtKB-SubCell"/>
</dbReference>
<keyword evidence="4" id="KW-0472">Membrane</keyword>
<dbReference type="InterPro" id="IPR027417">
    <property type="entry name" value="P-loop_NTPase"/>
</dbReference>
<organism evidence="14 15">
    <name type="scientific">Sinocyclocheilus anshuiensis</name>
    <dbReference type="NCBI Taxonomy" id="1608454"/>
    <lineage>
        <taxon>Eukaryota</taxon>
        <taxon>Metazoa</taxon>
        <taxon>Chordata</taxon>
        <taxon>Craniata</taxon>
        <taxon>Vertebrata</taxon>
        <taxon>Euteleostomi</taxon>
        <taxon>Actinopterygii</taxon>
        <taxon>Neopterygii</taxon>
        <taxon>Teleostei</taxon>
        <taxon>Ostariophysi</taxon>
        <taxon>Cypriniformes</taxon>
        <taxon>Cyprinidae</taxon>
        <taxon>Cyprininae</taxon>
        <taxon>Sinocyclocheilus</taxon>
    </lineage>
</organism>
<comment type="catalytic activity">
    <reaction evidence="10">
        <text>[protein]-with a C-terminal TM segment(out) + ATP + H2O = [protein]-with a C-terminal TM segment(in) + ADP + phosphate + H(+)</text>
        <dbReference type="Rhea" id="RHEA:66168"/>
        <dbReference type="Rhea" id="RHEA-COMP:16963"/>
        <dbReference type="ChEBI" id="CHEBI:15377"/>
        <dbReference type="ChEBI" id="CHEBI:15378"/>
        <dbReference type="ChEBI" id="CHEBI:30616"/>
        <dbReference type="ChEBI" id="CHEBI:43474"/>
        <dbReference type="ChEBI" id="CHEBI:90782"/>
        <dbReference type="ChEBI" id="CHEBI:456216"/>
    </reaction>
</comment>
<dbReference type="InterPro" id="IPR003593">
    <property type="entry name" value="AAA+_ATPase"/>
</dbReference>
<dbReference type="Pfam" id="PF17862">
    <property type="entry name" value="AAA_lid_3"/>
    <property type="match status" value="1"/>
</dbReference>
<dbReference type="Gene3D" id="3.40.50.300">
    <property type="entry name" value="P-loop containing nucleotide triphosphate hydrolases"/>
    <property type="match status" value="1"/>
</dbReference>
<name>A0A671PUL6_9TELE</name>
<evidence type="ECO:0000256" key="7">
    <source>
        <dbReference type="ARBA" id="ARBA00037805"/>
    </source>
</evidence>
<dbReference type="Gene3D" id="1.10.8.60">
    <property type="match status" value="1"/>
</dbReference>
<dbReference type="Ensembl" id="ENSSANT00000066874.1">
    <property type="protein sequence ID" value="ENSSANP00000062907.1"/>
    <property type="gene ID" value="ENSSANG00000031364.1"/>
</dbReference>
<dbReference type="Proteomes" id="UP000472260">
    <property type="component" value="Unassembled WGS sequence"/>
</dbReference>
<evidence type="ECO:0000256" key="3">
    <source>
        <dbReference type="ARBA" id="ARBA00022741"/>
    </source>
</evidence>
<dbReference type="PROSITE" id="PS00674">
    <property type="entry name" value="AAA"/>
    <property type="match status" value="1"/>
</dbReference>
<dbReference type="InterPro" id="IPR003960">
    <property type="entry name" value="ATPase_AAA_CS"/>
</dbReference>
<keyword evidence="3 12" id="KW-0547">Nucleotide-binding</keyword>
<dbReference type="FunFam" id="3.40.50.300:FF:000538">
    <property type="entry name" value="ATPase family AAA domain-containing protein 1"/>
    <property type="match status" value="1"/>
</dbReference>
<keyword evidence="15" id="KW-1185">Reference proteome</keyword>
<evidence type="ECO:0000256" key="4">
    <source>
        <dbReference type="ARBA" id="ARBA00022787"/>
    </source>
</evidence>
<sequence>MLSKIPLTRNEVVGMLVRLTVFGAATYYSIKWVVEALDPVQKQKSQAKKWRLMKQIINVEGVSLTEYEMNIATHLVDPRSIKVTWRDVAGLDELVSELQDTVVLPFQKRHLFRGSKLLQPPKGVLLYGPPGCGKTLIAKATAKASGCRFINLQASTLTDKWYGESQKLTAAVFSLAIKIQPCIIFIDEIDSFLRNRSSMDHEATAMMKAQFMSLWDGLDTSSSSQVMVMGATNRPQDVDAAILRRMPTTFHVGLPVSLLNTHLYTLYLLINAAQKEEILRLILSGENLSNAIKLKEIAGQTEGYSGSDLKELCRDAAMYHVRDYARKQQMKQIAQQLQLDEEEHVDSTQLRPVTQLDLLFGLDKMRESKQATATADTANLREVPLD</sequence>
<dbReference type="CDD" id="cd19520">
    <property type="entry name" value="RecA-like_ATAD1"/>
    <property type="match status" value="1"/>
</dbReference>
<evidence type="ECO:0000256" key="6">
    <source>
        <dbReference type="ARBA" id="ARBA00023128"/>
    </source>
</evidence>
<dbReference type="GO" id="GO:0005524">
    <property type="term" value="F:ATP binding"/>
    <property type="evidence" value="ECO:0007669"/>
    <property type="project" value="UniProtKB-KW"/>
</dbReference>
<evidence type="ECO:0000256" key="1">
    <source>
        <dbReference type="ARBA" id="ARBA00004549"/>
    </source>
</evidence>
<dbReference type="GO" id="GO:0005741">
    <property type="term" value="C:mitochondrial outer membrane"/>
    <property type="evidence" value="ECO:0007669"/>
    <property type="project" value="UniProtKB-SubCell"/>
</dbReference>
<evidence type="ECO:0000256" key="9">
    <source>
        <dbReference type="ARBA" id="ARBA00040718"/>
    </source>
</evidence>
<evidence type="ECO:0000259" key="13">
    <source>
        <dbReference type="SMART" id="SM00382"/>
    </source>
</evidence>
<dbReference type="InterPro" id="IPR003959">
    <property type="entry name" value="ATPase_AAA_core"/>
</dbReference>
<evidence type="ECO:0000256" key="2">
    <source>
        <dbReference type="ARBA" id="ARBA00004572"/>
    </source>
</evidence>
<evidence type="ECO:0000256" key="12">
    <source>
        <dbReference type="RuleBase" id="RU003651"/>
    </source>
</evidence>
<comment type="similarity">
    <text evidence="8">Belongs to the AAA ATPase family. MSP1 subfamily.</text>
</comment>
<dbReference type="Pfam" id="PF00004">
    <property type="entry name" value="AAA"/>
    <property type="match status" value="1"/>
</dbReference>
<dbReference type="AlphaFoldDB" id="A0A671PUL6"/>
<dbReference type="PANTHER" id="PTHR45644:SF8">
    <property type="entry name" value="OUTER MITOCHONDRIAL TRANSMEMBRANE HELIX TRANSLOCASE"/>
    <property type="match status" value="1"/>
</dbReference>
<proteinExistence type="inferred from homology"/>
<dbReference type="SMART" id="SM00382">
    <property type="entry name" value="AAA"/>
    <property type="match status" value="1"/>
</dbReference>
<evidence type="ECO:0000256" key="5">
    <source>
        <dbReference type="ARBA" id="ARBA00022840"/>
    </source>
</evidence>
<evidence type="ECO:0000313" key="15">
    <source>
        <dbReference type="Proteomes" id="UP000472260"/>
    </source>
</evidence>
<dbReference type="SUPFAM" id="SSF52540">
    <property type="entry name" value="P-loop containing nucleoside triphosphate hydrolases"/>
    <property type="match status" value="1"/>
</dbReference>